<sequence length="31" mass="3691">MLDEMIMGPVPSKDPFQEFKNMRPVTIPWQK</sequence>
<evidence type="ECO:0000313" key="1">
    <source>
        <dbReference type="EMBL" id="MBB6054905.1"/>
    </source>
</evidence>
<organism evidence="1 2">
    <name type="scientific">Tolumonas osonensis</name>
    <dbReference type="NCBI Taxonomy" id="675874"/>
    <lineage>
        <taxon>Bacteria</taxon>
        <taxon>Pseudomonadati</taxon>
        <taxon>Pseudomonadota</taxon>
        <taxon>Gammaproteobacteria</taxon>
        <taxon>Aeromonadales</taxon>
        <taxon>Aeromonadaceae</taxon>
        <taxon>Tolumonas</taxon>
    </lineage>
</organism>
<name>A0A841GHT7_9GAMM</name>
<comment type="caution">
    <text evidence="1">The sequence shown here is derived from an EMBL/GenBank/DDBJ whole genome shotgun (WGS) entry which is preliminary data.</text>
</comment>
<protein>
    <submittedName>
        <fullName evidence="1">Uncharacterized protein</fullName>
    </submittedName>
</protein>
<accession>A0A841GHT7</accession>
<evidence type="ECO:0000313" key="2">
    <source>
        <dbReference type="Proteomes" id="UP000585721"/>
    </source>
</evidence>
<dbReference type="Proteomes" id="UP000585721">
    <property type="component" value="Unassembled WGS sequence"/>
</dbReference>
<keyword evidence="2" id="KW-1185">Reference proteome</keyword>
<dbReference type="AlphaFoldDB" id="A0A841GHT7"/>
<proteinExistence type="predicted"/>
<dbReference type="EMBL" id="JACHGR010000002">
    <property type="protein sequence ID" value="MBB6054905.1"/>
    <property type="molecule type" value="Genomic_DNA"/>
</dbReference>
<reference evidence="1 2" key="1">
    <citation type="submission" date="2020-08" db="EMBL/GenBank/DDBJ databases">
        <title>Genomic Encyclopedia of Type Strains, Phase IV (KMG-IV): sequencing the most valuable type-strain genomes for metagenomic binning, comparative biology and taxonomic classification.</title>
        <authorList>
            <person name="Goeker M."/>
        </authorList>
    </citation>
    <scope>NUCLEOTIDE SEQUENCE [LARGE SCALE GENOMIC DNA]</scope>
    <source>
        <strain evidence="1 2">DSM 22975</strain>
    </source>
</reference>
<gene>
    <name evidence="1" type="ORF">HNR75_000777</name>
</gene>